<dbReference type="RefSeq" id="WP_114065064.1">
    <property type="nucleotide sequence ID" value="NZ_CP030850.1"/>
</dbReference>
<dbReference type="InterPro" id="IPR011604">
    <property type="entry name" value="PDDEXK-like_dom_sf"/>
</dbReference>
<dbReference type="AlphaFoldDB" id="A0A344TC72"/>
<name>A0A344TC72_9BACT</name>
<dbReference type="KEGG" id="run:DR864_00425"/>
<protein>
    <recommendedName>
        <fullName evidence="1">Putative exodeoxyribonuclease 8 PDDEXK-like domain-containing protein</fullName>
    </recommendedName>
</protein>
<proteinExistence type="predicted"/>
<dbReference type="OrthoDB" id="256590at2"/>
<evidence type="ECO:0000313" key="4">
    <source>
        <dbReference type="Proteomes" id="UP000251993"/>
    </source>
</evidence>
<evidence type="ECO:0000313" key="3">
    <source>
        <dbReference type="EMBL" id="AXE16298.1"/>
    </source>
</evidence>
<dbReference type="InterPro" id="IPR024432">
    <property type="entry name" value="Put_RecE_PDDEXK-like_dom"/>
</dbReference>
<evidence type="ECO:0000313" key="2">
    <source>
        <dbReference type="EMBL" id="AXE16243.1"/>
    </source>
</evidence>
<evidence type="ECO:0000259" key="1">
    <source>
        <dbReference type="Pfam" id="PF12684"/>
    </source>
</evidence>
<dbReference type="Proteomes" id="UP000251993">
    <property type="component" value="Chromosome"/>
</dbReference>
<sequence length="392" mass="44141">MSAEFNDILAAMESATIGEREINPLSYDPADYATIQDVVSHLLNRKKTIEVKELLPQLSLNGTVIQDPMESYLKRPANSASALKQILKTPLHYWCYLHEKIPIQSKKAFEFGTFCHMAFLEPELFDALIVEPNYSLSSTEGVKKSVEFWEKTLRGVMKKSGKRHLLSNARAAVKRAGLSLAKIDGMRRYREELSNRAGKICVGEVDKKKIELVRRHYFTYGGGILPALMKGSANEVSFYGNDPVTGLPVKIRPDGLQLEENIGCNAIISFKTTSAEDVDKFAYDAAKFQYQMAEGMYLEVASQVTGRKFNAVICVMLQTVEPFLPAVFMYHPEDLQNGRYRYRCAMADAQKCLEAKSFPGFDAKAEFGDMGIIQLALPEWSKREIKPMDIEN</sequence>
<gene>
    <name evidence="2" type="ORF">DR864_00150</name>
    <name evidence="3" type="ORF">DR864_00425</name>
</gene>
<dbReference type="EMBL" id="CP030850">
    <property type="protein sequence ID" value="AXE16298.1"/>
    <property type="molecule type" value="Genomic_DNA"/>
</dbReference>
<dbReference type="EMBL" id="CP030850">
    <property type="protein sequence ID" value="AXE16243.1"/>
    <property type="molecule type" value="Genomic_DNA"/>
</dbReference>
<feature type="domain" description="Putative exodeoxyribonuclease 8 PDDEXK-like" evidence="1">
    <location>
        <begin position="220"/>
        <end position="360"/>
    </location>
</feature>
<keyword evidence="4" id="KW-1185">Reference proteome</keyword>
<reference evidence="2 4" key="1">
    <citation type="submission" date="2018-07" db="EMBL/GenBank/DDBJ databases">
        <title>Genome sequencing of Runella.</title>
        <authorList>
            <person name="Baek M.-G."/>
            <person name="Yi H."/>
        </authorList>
    </citation>
    <scope>NUCLEOTIDE SEQUENCE [LARGE SCALE GENOMIC DNA]</scope>
    <source>
        <strain evidence="2 4">HYN0085</strain>
    </source>
</reference>
<dbReference type="Gene3D" id="3.90.320.10">
    <property type="match status" value="1"/>
</dbReference>
<organism evidence="2 4">
    <name type="scientific">Runella rosea</name>
    <dbReference type="NCBI Taxonomy" id="2259595"/>
    <lineage>
        <taxon>Bacteria</taxon>
        <taxon>Pseudomonadati</taxon>
        <taxon>Bacteroidota</taxon>
        <taxon>Cytophagia</taxon>
        <taxon>Cytophagales</taxon>
        <taxon>Spirosomataceae</taxon>
        <taxon>Runella</taxon>
    </lineage>
</organism>
<dbReference type="Pfam" id="PF12684">
    <property type="entry name" value="DUF3799"/>
    <property type="match status" value="1"/>
</dbReference>
<dbReference type="KEGG" id="run:DR864_00150"/>
<accession>A0A344TC72</accession>